<dbReference type="InterPro" id="IPR050834">
    <property type="entry name" value="Glycosyltransf_2"/>
</dbReference>
<dbReference type="SUPFAM" id="SSF53448">
    <property type="entry name" value="Nucleotide-diphospho-sugar transferases"/>
    <property type="match status" value="1"/>
</dbReference>
<reference evidence="4 5" key="1">
    <citation type="submission" date="2014-03" db="EMBL/GenBank/DDBJ databases">
        <title>Draft Genome of Photorhabdus luminescens BA1, an Egyptian Isolate.</title>
        <authorList>
            <person name="Ghazal S."/>
            <person name="Hurst S.G.IV."/>
            <person name="Morris K."/>
            <person name="Thomas K."/>
            <person name="Tisa L.S."/>
        </authorList>
    </citation>
    <scope>NUCLEOTIDE SEQUENCE [LARGE SCALE GENOMIC DNA]</scope>
    <source>
        <strain evidence="4 5">BA1</strain>
    </source>
</reference>
<dbReference type="Gene3D" id="3.90.550.10">
    <property type="entry name" value="Spore Coat Polysaccharide Biosynthesis Protein SpsA, Chain A"/>
    <property type="match status" value="1"/>
</dbReference>
<dbReference type="Pfam" id="PF00535">
    <property type="entry name" value="Glycos_transf_2"/>
    <property type="match status" value="1"/>
</dbReference>
<keyword evidence="5" id="KW-1185">Reference proteome</keyword>
<evidence type="ECO:0000313" key="5">
    <source>
        <dbReference type="Proteomes" id="UP000023464"/>
    </source>
</evidence>
<proteinExistence type="predicted"/>
<dbReference type="Proteomes" id="UP000023464">
    <property type="component" value="Unassembled WGS sequence"/>
</dbReference>
<dbReference type="InterPro" id="IPR029044">
    <property type="entry name" value="Nucleotide-diphossugar_trans"/>
</dbReference>
<evidence type="ECO:0000256" key="1">
    <source>
        <dbReference type="ARBA" id="ARBA00022679"/>
    </source>
</evidence>
<comment type="caution">
    <text evidence="4">The sequence shown here is derived from an EMBL/GenBank/DDBJ whole genome shotgun (WGS) entry which is preliminary data.</text>
</comment>
<dbReference type="EMBL" id="JFGV01000008">
    <property type="protein sequence ID" value="EYU16680.1"/>
    <property type="molecule type" value="Genomic_DNA"/>
</dbReference>
<feature type="domain" description="Glycosyltransferase 2-like" evidence="2">
    <location>
        <begin position="4"/>
        <end position="152"/>
    </location>
</feature>
<dbReference type="RefSeq" id="WP_036776157.1">
    <property type="nucleotide sequence ID" value="NZ_CAWLTM010000107.1"/>
</dbReference>
<dbReference type="InterPro" id="IPR027791">
    <property type="entry name" value="Galactosyl_T_C"/>
</dbReference>
<gene>
    <name evidence="4" type="ORF">BA1DRAFT_00782</name>
</gene>
<name>A0A022PQL5_9GAMM</name>
<sequence length="285" mass="32777">MTLSIIIPSYNKKESLMSLLSLLNKQSADFSDFEVIVVDDGSSDETCLAVTKRVYSYKLKYIYVPDEGFRVARARNIGAKNAKGELLAFIDADVLLPSYFVKSVIKFHSSNPQSVSIGNVYGLYSENKWDLKVDLDDVDSTIKRMKELGVGKDIRQSSYARFNYKLFSMPAPWVFLWGTIFSVEKKLFEKVGCFDEQFKSWGGEDIDLGFRLHKANSQFHLFEGIEGVHLSHPENDDVNYKTNLENKNYISEKYSNEMTDWLIKEEDIFKLNDVIISKNTNEKDR</sequence>
<evidence type="ECO:0000313" key="4">
    <source>
        <dbReference type="EMBL" id="EYU16680.1"/>
    </source>
</evidence>
<dbReference type="AlphaFoldDB" id="A0A022PQL5"/>
<dbReference type="InterPro" id="IPR001173">
    <property type="entry name" value="Glyco_trans_2-like"/>
</dbReference>
<dbReference type="PATRIC" id="fig|1393736.3.peg.791"/>
<evidence type="ECO:0000259" key="3">
    <source>
        <dbReference type="Pfam" id="PF02709"/>
    </source>
</evidence>
<protein>
    <submittedName>
        <fullName evidence="4">Glycosyl transferase</fullName>
    </submittedName>
</protein>
<dbReference type="PANTHER" id="PTHR43685">
    <property type="entry name" value="GLYCOSYLTRANSFERASE"/>
    <property type="match status" value="1"/>
</dbReference>
<dbReference type="PANTHER" id="PTHR43685:SF2">
    <property type="entry name" value="GLYCOSYLTRANSFERASE 2-LIKE DOMAIN-CONTAINING PROTEIN"/>
    <property type="match status" value="1"/>
</dbReference>
<feature type="domain" description="Galactosyltransferase C-terminal" evidence="3">
    <location>
        <begin position="167"/>
        <end position="224"/>
    </location>
</feature>
<dbReference type="GO" id="GO:0016740">
    <property type="term" value="F:transferase activity"/>
    <property type="evidence" value="ECO:0007669"/>
    <property type="project" value="UniProtKB-KW"/>
</dbReference>
<evidence type="ECO:0000259" key="2">
    <source>
        <dbReference type="Pfam" id="PF00535"/>
    </source>
</evidence>
<accession>A0A022PQL5</accession>
<keyword evidence="1 4" id="KW-0808">Transferase</keyword>
<organism evidence="4 5">
    <name type="scientific">Photorhabdus aegyptia</name>
    <dbReference type="NCBI Taxonomy" id="2805098"/>
    <lineage>
        <taxon>Bacteria</taxon>
        <taxon>Pseudomonadati</taxon>
        <taxon>Pseudomonadota</taxon>
        <taxon>Gammaproteobacteria</taxon>
        <taxon>Enterobacterales</taxon>
        <taxon>Morganellaceae</taxon>
        <taxon>Photorhabdus</taxon>
    </lineage>
</organism>
<dbReference type="Pfam" id="PF02709">
    <property type="entry name" value="Glyco_transf_7C"/>
    <property type="match status" value="1"/>
</dbReference>